<organism evidence="2 3">
    <name type="scientific">Vibrio inusitatus NBRC 102082</name>
    <dbReference type="NCBI Taxonomy" id="1219070"/>
    <lineage>
        <taxon>Bacteria</taxon>
        <taxon>Pseudomonadati</taxon>
        <taxon>Pseudomonadota</taxon>
        <taxon>Gammaproteobacteria</taxon>
        <taxon>Vibrionales</taxon>
        <taxon>Vibrionaceae</taxon>
        <taxon>Vibrio</taxon>
    </lineage>
</organism>
<name>A0A4Y3HVA9_9VIBR</name>
<gene>
    <name evidence="2" type="ORF">VIN01S_17290</name>
</gene>
<keyword evidence="1" id="KW-0732">Signal</keyword>
<comment type="caution">
    <text evidence="2">The sequence shown here is derived from an EMBL/GenBank/DDBJ whole genome shotgun (WGS) entry which is preliminary data.</text>
</comment>
<sequence length="231" mass="24424">MIMKKITLALLITSSLFGCASTAMMVKSDAVAAQPVLPITVNGKFGGFGDQGTFAVSELYTGRFSRDATKSSWFGVVGSSDGNMVATIDSKSGSHWKIQCNGEQSSFNLGSIAMSDSDPFQCEITQDGTSVGHYQIKTEKSMLGASKEFGFITLNGTRVELATVKHAEGSAFEAGQPLGYSFTLDGKEVAATQTNGSMTLQMLPKITEKQQDAIVVGSIASALSWRPDSDS</sequence>
<evidence type="ECO:0000313" key="3">
    <source>
        <dbReference type="Proteomes" id="UP000318717"/>
    </source>
</evidence>
<feature type="chain" id="PRO_5021380565" description="Lipoprotein" evidence="1">
    <location>
        <begin position="21"/>
        <end position="231"/>
    </location>
</feature>
<evidence type="ECO:0008006" key="4">
    <source>
        <dbReference type="Google" id="ProtNLM"/>
    </source>
</evidence>
<protein>
    <recommendedName>
        <fullName evidence="4">Lipoprotein</fullName>
    </recommendedName>
</protein>
<reference evidence="2 3" key="1">
    <citation type="submission" date="2019-06" db="EMBL/GenBank/DDBJ databases">
        <title>Whole genome shotgun sequence of Vibrio inusitatus NBRC 102082.</title>
        <authorList>
            <person name="Hosoyama A."/>
            <person name="Uohara A."/>
            <person name="Ohji S."/>
            <person name="Ichikawa N."/>
        </authorList>
    </citation>
    <scope>NUCLEOTIDE SEQUENCE [LARGE SCALE GENOMIC DNA]</scope>
    <source>
        <strain evidence="2 3">NBRC 102082</strain>
    </source>
</reference>
<accession>A0A4Y3HVA9</accession>
<evidence type="ECO:0000313" key="2">
    <source>
        <dbReference type="EMBL" id="GEA50925.1"/>
    </source>
</evidence>
<dbReference type="PROSITE" id="PS51257">
    <property type="entry name" value="PROKAR_LIPOPROTEIN"/>
    <property type="match status" value="1"/>
</dbReference>
<feature type="signal peptide" evidence="1">
    <location>
        <begin position="1"/>
        <end position="20"/>
    </location>
</feature>
<evidence type="ECO:0000256" key="1">
    <source>
        <dbReference type="SAM" id="SignalP"/>
    </source>
</evidence>
<dbReference type="AlphaFoldDB" id="A0A4Y3HVA9"/>
<dbReference type="Proteomes" id="UP000318717">
    <property type="component" value="Unassembled WGS sequence"/>
</dbReference>
<proteinExistence type="predicted"/>
<dbReference type="EMBL" id="BJLF01000007">
    <property type="protein sequence ID" value="GEA50925.1"/>
    <property type="molecule type" value="Genomic_DNA"/>
</dbReference>
<keyword evidence="3" id="KW-1185">Reference proteome</keyword>